<dbReference type="HAMAP" id="MF_00235">
    <property type="entry name" value="Adenylate_kinase_Adk"/>
    <property type="match status" value="1"/>
</dbReference>
<dbReference type="Gene3D" id="3.40.50.300">
    <property type="entry name" value="P-loop containing nucleotide triphosphate hydrolases"/>
    <property type="match status" value="1"/>
</dbReference>
<dbReference type="InterPro" id="IPR000850">
    <property type="entry name" value="Adenylat/UMP-CMP_kin"/>
</dbReference>
<dbReference type="SUPFAM" id="SSF52540">
    <property type="entry name" value="P-loop containing nucleoside triphosphate hydrolases"/>
    <property type="match status" value="1"/>
</dbReference>
<evidence type="ECO:0000256" key="2">
    <source>
        <dbReference type="ARBA" id="ARBA00022741"/>
    </source>
</evidence>
<sequence length="197" mass="22225">MSEKLIANAGMKQLSTGDLFRKNISENTPLGIEAKTYMNEGKYVPDSVTNGMVKDYLADNHENQIFDGYPRTNAQAVALDEMLKDINSQIDKVLLLNVDSKVLHDRLTGRLICPKCKRSYHKVTRKPQVEGVCDFDNEALTTRPDDAPEKISVRIKEYTDLTEPLIEFYKAQNKLVAIDCNGLSSDEMYEKISEAMA</sequence>
<keyword evidence="1 4" id="KW-0808">Transferase</keyword>
<dbReference type="NCBIfam" id="TIGR01351">
    <property type="entry name" value="adk"/>
    <property type="match status" value="1"/>
</dbReference>
<dbReference type="AlphaFoldDB" id="A0AA38HLR4"/>
<dbReference type="PRINTS" id="PR00094">
    <property type="entry name" value="ADENYLTKNASE"/>
</dbReference>
<dbReference type="EMBL" id="JALNTZ010000217">
    <property type="protein sequence ID" value="KAJ3636332.1"/>
    <property type="molecule type" value="Genomic_DNA"/>
</dbReference>
<comment type="caution">
    <text evidence="6">The sequence shown here is derived from an EMBL/GenBank/DDBJ whole genome shotgun (WGS) entry which is preliminary data.</text>
</comment>
<dbReference type="Pfam" id="PF05191">
    <property type="entry name" value="ADK_lid"/>
    <property type="match status" value="1"/>
</dbReference>
<dbReference type="InterPro" id="IPR007862">
    <property type="entry name" value="Adenylate_kinase_lid-dom"/>
</dbReference>
<accession>A0AA38HLR4</accession>
<dbReference type="Pfam" id="PF00406">
    <property type="entry name" value="ADK"/>
    <property type="match status" value="1"/>
</dbReference>
<protein>
    <recommendedName>
        <fullName evidence="5">Adenylate kinase active site lid domain-containing protein</fullName>
    </recommendedName>
</protein>
<keyword evidence="7" id="KW-1185">Reference proteome</keyword>
<gene>
    <name evidence="6" type="ORF">Zmor_008686</name>
</gene>
<feature type="domain" description="Adenylate kinase active site lid" evidence="5">
    <location>
        <begin position="110"/>
        <end position="145"/>
    </location>
</feature>
<reference evidence="6" key="1">
    <citation type="journal article" date="2023" name="G3 (Bethesda)">
        <title>Whole genome assemblies of Zophobas morio and Tenebrio molitor.</title>
        <authorList>
            <person name="Kaur S."/>
            <person name="Stinson S.A."/>
            <person name="diCenzo G.C."/>
        </authorList>
    </citation>
    <scope>NUCLEOTIDE SEQUENCE</scope>
    <source>
        <strain evidence="6">QUZm001</strain>
    </source>
</reference>
<dbReference type="Proteomes" id="UP001168821">
    <property type="component" value="Unassembled WGS sequence"/>
</dbReference>
<evidence type="ECO:0000256" key="1">
    <source>
        <dbReference type="ARBA" id="ARBA00022679"/>
    </source>
</evidence>
<dbReference type="GO" id="GO:0004017">
    <property type="term" value="F:AMP kinase activity"/>
    <property type="evidence" value="ECO:0007669"/>
    <property type="project" value="InterPro"/>
</dbReference>
<comment type="similarity">
    <text evidence="4">Belongs to the adenylate kinase family.</text>
</comment>
<evidence type="ECO:0000313" key="7">
    <source>
        <dbReference type="Proteomes" id="UP001168821"/>
    </source>
</evidence>
<name>A0AA38HLR4_9CUCU</name>
<dbReference type="PANTHER" id="PTHR23359">
    <property type="entry name" value="NUCLEOTIDE KINASE"/>
    <property type="match status" value="1"/>
</dbReference>
<dbReference type="GO" id="GO:0005524">
    <property type="term" value="F:ATP binding"/>
    <property type="evidence" value="ECO:0007669"/>
    <property type="project" value="InterPro"/>
</dbReference>
<organism evidence="6 7">
    <name type="scientific">Zophobas morio</name>
    <dbReference type="NCBI Taxonomy" id="2755281"/>
    <lineage>
        <taxon>Eukaryota</taxon>
        <taxon>Metazoa</taxon>
        <taxon>Ecdysozoa</taxon>
        <taxon>Arthropoda</taxon>
        <taxon>Hexapoda</taxon>
        <taxon>Insecta</taxon>
        <taxon>Pterygota</taxon>
        <taxon>Neoptera</taxon>
        <taxon>Endopterygota</taxon>
        <taxon>Coleoptera</taxon>
        <taxon>Polyphaga</taxon>
        <taxon>Cucujiformia</taxon>
        <taxon>Tenebrionidae</taxon>
        <taxon>Zophobas</taxon>
    </lineage>
</organism>
<dbReference type="InterPro" id="IPR006259">
    <property type="entry name" value="Adenyl_kin_sub"/>
</dbReference>
<dbReference type="CDD" id="cd01428">
    <property type="entry name" value="ADK"/>
    <property type="match status" value="1"/>
</dbReference>
<evidence type="ECO:0000256" key="4">
    <source>
        <dbReference type="RuleBase" id="RU003330"/>
    </source>
</evidence>
<evidence type="ECO:0000313" key="6">
    <source>
        <dbReference type="EMBL" id="KAJ3636332.1"/>
    </source>
</evidence>
<keyword evidence="3 4" id="KW-0418">Kinase</keyword>
<evidence type="ECO:0000256" key="3">
    <source>
        <dbReference type="ARBA" id="ARBA00022777"/>
    </source>
</evidence>
<evidence type="ECO:0000259" key="5">
    <source>
        <dbReference type="Pfam" id="PF05191"/>
    </source>
</evidence>
<keyword evidence="2" id="KW-0547">Nucleotide-binding</keyword>
<dbReference type="InterPro" id="IPR027417">
    <property type="entry name" value="P-loop_NTPase"/>
</dbReference>
<proteinExistence type="inferred from homology"/>